<dbReference type="PANTHER" id="PTHR43384:SF6">
    <property type="entry name" value="SEPTUM SITE-DETERMINING PROTEIN MIND HOMOLOG, CHLOROPLASTIC"/>
    <property type="match status" value="1"/>
</dbReference>
<keyword evidence="1" id="KW-0547">Nucleotide-binding</keyword>
<protein>
    <submittedName>
        <fullName evidence="4">Unannotated protein</fullName>
    </submittedName>
</protein>
<accession>A0A6J6KYP1</accession>
<evidence type="ECO:0000256" key="2">
    <source>
        <dbReference type="ARBA" id="ARBA00022840"/>
    </source>
</evidence>
<dbReference type="Gene3D" id="3.40.50.300">
    <property type="entry name" value="P-loop containing nucleotide triphosphate hydrolases"/>
    <property type="match status" value="1"/>
</dbReference>
<keyword evidence="2" id="KW-0067">ATP-binding</keyword>
<name>A0A6J6KYP1_9ZZZZ</name>
<gene>
    <name evidence="3" type="ORF">UFOPK1795_00140</name>
    <name evidence="4" type="ORF">UFOPK2275_00074</name>
</gene>
<dbReference type="GO" id="GO:0005524">
    <property type="term" value="F:ATP binding"/>
    <property type="evidence" value="ECO:0007669"/>
    <property type="project" value="UniProtKB-KW"/>
</dbReference>
<evidence type="ECO:0000313" key="3">
    <source>
        <dbReference type="EMBL" id="CAB4584582.1"/>
    </source>
</evidence>
<reference evidence="4" key="1">
    <citation type="submission" date="2020-05" db="EMBL/GenBank/DDBJ databases">
        <authorList>
            <person name="Chiriac C."/>
            <person name="Salcher M."/>
            <person name="Ghai R."/>
            <person name="Kavagutti S V."/>
        </authorList>
    </citation>
    <scope>NUCLEOTIDE SEQUENCE</scope>
</reference>
<evidence type="ECO:0000256" key="1">
    <source>
        <dbReference type="ARBA" id="ARBA00022741"/>
    </source>
</evidence>
<dbReference type="InterPro" id="IPR050625">
    <property type="entry name" value="ParA/MinD_ATPase"/>
</dbReference>
<dbReference type="EMBL" id="CAEZUG010000004">
    <property type="protein sequence ID" value="CAB4584582.1"/>
    <property type="molecule type" value="Genomic_DNA"/>
</dbReference>
<dbReference type="SUPFAM" id="SSF52540">
    <property type="entry name" value="P-loop containing nucleoside triphosphate hydrolases"/>
    <property type="match status" value="1"/>
</dbReference>
<sequence length="366" mass="39528">MSDQELPTVITAIANAQTEGFIAGTLFAQGWSVIFRAIDIDSLESYLKSSPETSLEAIIIFSPDLSGITRSRLDALAPKVKQLIGFSDSPDKERALGELHLIPTNATDLISLVRGFVRAPMLRQSTQLSPKSRRAHVLAIGSAGSNTGCTTVAINIAMELSVLGKATLLIDANFRAPSVAALLSVRNVNSEEGWRTIAPSLSIAEISQEQAMSVDAWMDLATQSFDQIIIDLGSISGLSNRLTDRRWTSTMTTWSCDQANELMVVARPDVLGLHRLEQVGSLIEKTSIRSALSFTLNMRSQGRKGGDEEAKFLALTTSLRPLSVRVIVRDGRACAAAEAEKSSLIEINERSGLRKSIAKIASEMVS</sequence>
<dbReference type="GO" id="GO:0051782">
    <property type="term" value="P:negative regulation of cell division"/>
    <property type="evidence" value="ECO:0007669"/>
    <property type="project" value="TreeGrafter"/>
</dbReference>
<dbReference type="GO" id="GO:0005829">
    <property type="term" value="C:cytosol"/>
    <property type="evidence" value="ECO:0007669"/>
    <property type="project" value="TreeGrafter"/>
</dbReference>
<evidence type="ECO:0000313" key="4">
    <source>
        <dbReference type="EMBL" id="CAB4653414.1"/>
    </source>
</evidence>
<dbReference type="GO" id="GO:0016887">
    <property type="term" value="F:ATP hydrolysis activity"/>
    <property type="evidence" value="ECO:0007669"/>
    <property type="project" value="TreeGrafter"/>
</dbReference>
<dbReference type="GO" id="GO:0009898">
    <property type="term" value="C:cytoplasmic side of plasma membrane"/>
    <property type="evidence" value="ECO:0007669"/>
    <property type="project" value="TreeGrafter"/>
</dbReference>
<proteinExistence type="predicted"/>
<dbReference type="InterPro" id="IPR027417">
    <property type="entry name" value="P-loop_NTPase"/>
</dbReference>
<dbReference type="PANTHER" id="PTHR43384">
    <property type="entry name" value="SEPTUM SITE-DETERMINING PROTEIN MIND HOMOLOG, CHLOROPLASTIC-RELATED"/>
    <property type="match status" value="1"/>
</dbReference>
<organism evidence="4">
    <name type="scientific">freshwater metagenome</name>
    <dbReference type="NCBI Taxonomy" id="449393"/>
    <lineage>
        <taxon>unclassified sequences</taxon>
        <taxon>metagenomes</taxon>
        <taxon>ecological metagenomes</taxon>
    </lineage>
</organism>
<dbReference type="AlphaFoldDB" id="A0A6J6KYP1"/>
<dbReference type="EMBL" id="CAEZWQ010000003">
    <property type="protein sequence ID" value="CAB4653414.1"/>
    <property type="molecule type" value="Genomic_DNA"/>
</dbReference>